<dbReference type="Proteomes" id="UP001476798">
    <property type="component" value="Unassembled WGS sequence"/>
</dbReference>
<dbReference type="EMBL" id="JAHRIO010027346">
    <property type="protein sequence ID" value="MEQ2166949.1"/>
    <property type="molecule type" value="Genomic_DNA"/>
</dbReference>
<reference evidence="1 2" key="1">
    <citation type="submission" date="2021-06" db="EMBL/GenBank/DDBJ databases">
        <authorList>
            <person name="Palmer J.M."/>
        </authorList>
    </citation>
    <scope>NUCLEOTIDE SEQUENCE [LARGE SCALE GENOMIC DNA]</scope>
    <source>
        <strain evidence="1 2">GA_2019</strain>
        <tissue evidence="1">Muscle</tissue>
    </source>
</reference>
<proteinExistence type="predicted"/>
<organism evidence="1 2">
    <name type="scientific">Goodea atripinnis</name>
    <dbReference type="NCBI Taxonomy" id="208336"/>
    <lineage>
        <taxon>Eukaryota</taxon>
        <taxon>Metazoa</taxon>
        <taxon>Chordata</taxon>
        <taxon>Craniata</taxon>
        <taxon>Vertebrata</taxon>
        <taxon>Euteleostomi</taxon>
        <taxon>Actinopterygii</taxon>
        <taxon>Neopterygii</taxon>
        <taxon>Teleostei</taxon>
        <taxon>Neoteleostei</taxon>
        <taxon>Acanthomorphata</taxon>
        <taxon>Ovalentaria</taxon>
        <taxon>Atherinomorphae</taxon>
        <taxon>Cyprinodontiformes</taxon>
        <taxon>Goodeidae</taxon>
        <taxon>Goodea</taxon>
    </lineage>
</organism>
<protein>
    <submittedName>
        <fullName evidence="1">Uncharacterized protein</fullName>
    </submittedName>
</protein>
<evidence type="ECO:0000313" key="1">
    <source>
        <dbReference type="EMBL" id="MEQ2166949.1"/>
    </source>
</evidence>
<keyword evidence="2" id="KW-1185">Reference proteome</keyword>
<accession>A0ABV0N7R0</accession>
<sequence length="139" mass="15250">MIYSAGVRCCGLQEEEVEEEEAQHATRLSAGNFLSHHLSTSTHMRAAWTSTADQHVVKRPLRGLHGSGLHHHLDFVLGARQQLDGSALTEAGSVHLEEDGSIVRLDSESDLDGDDRRDVVHVTGMMLCVLGLPSWRRGC</sequence>
<comment type="caution">
    <text evidence="1">The sequence shown here is derived from an EMBL/GenBank/DDBJ whole genome shotgun (WGS) entry which is preliminary data.</text>
</comment>
<gene>
    <name evidence="1" type="ORF">GOODEAATRI_033729</name>
</gene>
<evidence type="ECO:0000313" key="2">
    <source>
        <dbReference type="Proteomes" id="UP001476798"/>
    </source>
</evidence>
<name>A0ABV0N7R0_9TELE</name>